<dbReference type="InterPro" id="IPR018170">
    <property type="entry name" value="Aldo/ket_reductase_CS"/>
</dbReference>
<sequence length="317" mass="35206">MELQPDRNHPLVPIIGLGTWKSKPGQVYAAVKEAIAAGYRHIDCAPAYGNESEVGAAIGEAIKAGAVTREDLWVTSKLWNNAHQPDQVLPALLKTLHDLRLDYLDLFLIHWPVAFKAEVSYPRSREDWLSLEEMPIIATWQAMEECLGKGVVRHIGVSNFSIKKLDDLHRQATVPPLMNQVEIHPYLQQQAMLDYCRGQGIMLTAYSPLGSGDRPKALKSAGEPVLLQDPVLQGIADRHRCAVSQVLLAWAMARGVIVIPKSVEPKRIRQNLQAVTVELQAADMAAIAELDRGYRYVDGSFWQSEGSPYTTAGIWDE</sequence>
<dbReference type="Pfam" id="PF00248">
    <property type="entry name" value="Aldo_ket_red"/>
    <property type="match status" value="1"/>
</dbReference>
<dbReference type="PANTHER" id="PTHR11732">
    <property type="entry name" value="ALDO/KETO REDUCTASE"/>
    <property type="match status" value="1"/>
</dbReference>
<evidence type="ECO:0000313" key="8">
    <source>
        <dbReference type="EMBL" id="MBB5347720.1"/>
    </source>
</evidence>
<evidence type="ECO:0000256" key="4">
    <source>
        <dbReference type="PIRSR" id="PIRSR000097-1"/>
    </source>
</evidence>
<dbReference type="PIRSF" id="PIRSF000097">
    <property type="entry name" value="AKR"/>
    <property type="match status" value="1"/>
</dbReference>
<feature type="domain" description="NADP-dependent oxidoreductase" evidence="7">
    <location>
        <begin position="15"/>
        <end position="291"/>
    </location>
</feature>
<dbReference type="InterPro" id="IPR020471">
    <property type="entry name" value="AKR"/>
</dbReference>
<reference evidence="8 9" key="1">
    <citation type="submission" date="2020-08" db="EMBL/GenBank/DDBJ databases">
        <title>Genomic Encyclopedia of Type Strains, Phase IV (KMG-IV): sequencing the most valuable type-strain genomes for metagenomic binning, comparative biology and taxonomic classification.</title>
        <authorList>
            <person name="Goeker M."/>
        </authorList>
    </citation>
    <scope>NUCLEOTIDE SEQUENCE [LARGE SCALE GENOMIC DNA]</scope>
    <source>
        <strain evidence="8 9">DSM 28570</strain>
    </source>
</reference>
<evidence type="ECO:0000313" key="9">
    <source>
        <dbReference type="Proteomes" id="UP000539642"/>
    </source>
</evidence>
<dbReference type="EC" id="1.1.1.2" evidence="8"/>
<feature type="active site" description="Proton donor" evidence="4">
    <location>
        <position position="48"/>
    </location>
</feature>
<proteinExistence type="inferred from homology"/>
<comment type="caution">
    <text evidence="8">The sequence shown here is derived from an EMBL/GenBank/DDBJ whole genome shotgun (WGS) entry which is preliminary data.</text>
</comment>
<protein>
    <submittedName>
        <fullName evidence="8">Alcohol dehydrogenase (NADP+)</fullName>
        <ecNumber evidence="8">1.1.1.2</ecNumber>
    </submittedName>
</protein>
<keyword evidence="3 8" id="KW-0560">Oxidoreductase</keyword>
<dbReference type="Gene3D" id="3.20.20.100">
    <property type="entry name" value="NADP-dependent oxidoreductase domain"/>
    <property type="match status" value="1"/>
</dbReference>
<dbReference type="PROSITE" id="PS00798">
    <property type="entry name" value="ALDOKETO_REDUCTASE_1"/>
    <property type="match status" value="1"/>
</dbReference>
<dbReference type="EMBL" id="JACHEO010000006">
    <property type="protein sequence ID" value="MBB5347720.1"/>
    <property type="molecule type" value="Genomic_DNA"/>
</dbReference>
<evidence type="ECO:0000256" key="2">
    <source>
        <dbReference type="ARBA" id="ARBA00022857"/>
    </source>
</evidence>
<dbReference type="InterPro" id="IPR036812">
    <property type="entry name" value="NAD(P)_OxRdtase_dom_sf"/>
</dbReference>
<accession>A0A840V1K0</accession>
<dbReference type="FunFam" id="3.20.20.100:FF:000006">
    <property type="entry name" value="Aldo-keto reductase family 1 member A1"/>
    <property type="match status" value="1"/>
</dbReference>
<dbReference type="SUPFAM" id="SSF51430">
    <property type="entry name" value="NAD(P)-linked oxidoreductase"/>
    <property type="match status" value="1"/>
</dbReference>
<feature type="binding site" evidence="5">
    <location>
        <position position="110"/>
    </location>
    <ligand>
        <name>substrate</name>
    </ligand>
</feature>
<dbReference type="PROSITE" id="PS00062">
    <property type="entry name" value="ALDOKETO_REDUCTASE_2"/>
    <property type="match status" value="1"/>
</dbReference>
<dbReference type="CDD" id="cd19123">
    <property type="entry name" value="AKR_AKR3G1"/>
    <property type="match status" value="1"/>
</dbReference>
<comment type="similarity">
    <text evidence="1">Belongs to the aldo/keto reductase family.</text>
</comment>
<feature type="site" description="Lowers pKa of active site Tyr" evidence="6">
    <location>
        <position position="77"/>
    </location>
</feature>
<dbReference type="AlphaFoldDB" id="A0A840V1K0"/>
<keyword evidence="9" id="KW-1185">Reference proteome</keyword>
<evidence type="ECO:0000256" key="6">
    <source>
        <dbReference type="PIRSR" id="PIRSR000097-3"/>
    </source>
</evidence>
<dbReference type="GO" id="GO:0008106">
    <property type="term" value="F:alcohol dehydrogenase (NADP+) activity"/>
    <property type="evidence" value="ECO:0007669"/>
    <property type="project" value="UniProtKB-EC"/>
</dbReference>
<dbReference type="InterPro" id="IPR044496">
    <property type="entry name" value="AKR3G"/>
</dbReference>
<organism evidence="8 9">
    <name type="scientific">Desulfoprunum benzoelyticum</name>
    <dbReference type="NCBI Taxonomy" id="1506996"/>
    <lineage>
        <taxon>Bacteria</taxon>
        <taxon>Pseudomonadati</taxon>
        <taxon>Thermodesulfobacteriota</taxon>
        <taxon>Desulfobulbia</taxon>
        <taxon>Desulfobulbales</taxon>
        <taxon>Desulfobulbaceae</taxon>
        <taxon>Desulfoprunum</taxon>
    </lineage>
</organism>
<evidence type="ECO:0000256" key="3">
    <source>
        <dbReference type="ARBA" id="ARBA00023002"/>
    </source>
</evidence>
<keyword evidence="2" id="KW-0521">NADP</keyword>
<evidence type="ECO:0000259" key="7">
    <source>
        <dbReference type="Pfam" id="PF00248"/>
    </source>
</evidence>
<gene>
    <name evidence="8" type="ORF">HNQ81_001444</name>
</gene>
<evidence type="ECO:0000256" key="1">
    <source>
        <dbReference type="ARBA" id="ARBA00007905"/>
    </source>
</evidence>
<dbReference type="InterPro" id="IPR023210">
    <property type="entry name" value="NADP_OxRdtase_dom"/>
</dbReference>
<dbReference type="Proteomes" id="UP000539642">
    <property type="component" value="Unassembled WGS sequence"/>
</dbReference>
<dbReference type="PRINTS" id="PR00069">
    <property type="entry name" value="ALDKETRDTASE"/>
</dbReference>
<dbReference type="PROSITE" id="PS00063">
    <property type="entry name" value="ALDOKETO_REDUCTASE_3"/>
    <property type="match status" value="1"/>
</dbReference>
<dbReference type="RefSeq" id="WP_183349731.1">
    <property type="nucleotide sequence ID" value="NZ_JACHEO010000006.1"/>
</dbReference>
<name>A0A840V1K0_9BACT</name>
<evidence type="ECO:0000256" key="5">
    <source>
        <dbReference type="PIRSR" id="PIRSR000097-2"/>
    </source>
</evidence>